<dbReference type="Pfam" id="PF24883">
    <property type="entry name" value="NPHP3_N"/>
    <property type="match status" value="1"/>
</dbReference>
<keyword evidence="1" id="KW-0677">Repeat</keyword>
<dbReference type="InterPro" id="IPR027417">
    <property type="entry name" value="P-loop_NTPase"/>
</dbReference>
<keyword evidence="6" id="KW-1185">Reference proteome</keyword>
<evidence type="ECO:0000313" key="6">
    <source>
        <dbReference type="Proteomes" id="UP000297229"/>
    </source>
</evidence>
<protein>
    <recommendedName>
        <fullName evidence="7">NACHT domain-containing protein</fullName>
    </recommendedName>
</protein>
<dbReference type="InterPro" id="IPR002110">
    <property type="entry name" value="Ankyrin_rpt"/>
</dbReference>
<dbReference type="STRING" id="278938.A0A4Z1JD79"/>
<dbReference type="Proteomes" id="UP000297229">
    <property type="component" value="Unassembled WGS sequence"/>
</dbReference>
<dbReference type="PROSITE" id="PS50088">
    <property type="entry name" value="ANK_REPEAT"/>
    <property type="match status" value="1"/>
</dbReference>
<dbReference type="SUPFAM" id="SSF52540">
    <property type="entry name" value="P-loop containing nucleoside triphosphate hydrolases"/>
    <property type="match status" value="1"/>
</dbReference>
<evidence type="ECO:0000313" key="5">
    <source>
        <dbReference type="EMBL" id="TGO71645.1"/>
    </source>
</evidence>
<dbReference type="Pfam" id="PF00023">
    <property type="entry name" value="Ank"/>
    <property type="match status" value="1"/>
</dbReference>
<dbReference type="Gene3D" id="3.40.50.300">
    <property type="entry name" value="P-loop containing nucleotide triphosphate hydrolases"/>
    <property type="match status" value="1"/>
</dbReference>
<evidence type="ECO:0008006" key="7">
    <source>
        <dbReference type="Google" id="ProtNLM"/>
    </source>
</evidence>
<dbReference type="Gene3D" id="1.25.40.20">
    <property type="entry name" value="Ankyrin repeat-containing domain"/>
    <property type="match status" value="1"/>
</dbReference>
<dbReference type="PANTHER" id="PTHR10039:SF5">
    <property type="entry name" value="NACHT DOMAIN-CONTAINING PROTEIN"/>
    <property type="match status" value="1"/>
</dbReference>
<reference evidence="5 6" key="1">
    <citation type="submission" date="2017-12" db="EMBL/GenBank/DDBJ databases">
        <title>Comparative genomics of Botrytis spp.</title>
        <authorList>
            <person name="Valero-Jimenez C.A."/>
            <person name="Tapia P."/>
            <person name="Veloso J."/>
            <person name="Silva-Moreno E."/>
            <person name="Staats M."/>
            <person name="Valdes J.H."/>
            <person name="Van Kan J.A.L."/>
        </authorList>
    </citation>
    <scope>NUCLEOTIDE SEQUENCE [LARGE SCALE GENOMIC DNA]</scope>
    <source>
        <strain evidence="5 6">Be9601</strain>
    </source>
</reference>
<evidence type="ECO:0000259" key="4">
    <source>
        <dbReference type="Pfam" id="PF25053"/>
    </source>
</evidence>
<dbReference type="AlphaFoldDB" id="A0A4Z1JD79"/>
<organism evidence="5 6">
    <name type="scientific">Botrytis elliptica</name>
    <dbReference type="NCBI Taxonomy" id="278938"/>
    <lineage>
        <taxon>Eukaryota</taxon>
        <taxon>Fungi</taxon>
        <taxon>Dikarya</taxon>
        <taxon>Ascomycota</taxon>
        <taxon>Pezizomycotina</taxon>
        <taxon>Leotiomycetes</taxon>
        <taxon>Helotiales</taxon>
        <taxon>Sclerotiniaceae</taxon>
        <taxon>Botrytis</taxon>
    </lineage>
</organism>
<evidence type="ECO:0000256" key="2">
    <source>
        <dbReference type="PROSITE-ProRule" id="PRU00023"/>
    </source>
</evidence>
<dbReference type="InterPro" id="IPR056693">
    <property type="entry name" value="DUF7791"/>
</dbReference>
<name>A0A4Z1JD79_9HELO</name>
<feature type="domain" description="DUF7791" evidence="4">
    <location>
        <begin position="518"/>
        <end position="656"/>
    </location>
</feature>
<keyword evidence="2" id="KW-0040">ANK repeat</keyword>
<accession>A0A4Z1JD79</accession>
<comment type="caution">
    <text evidence="5">The sequence shown here is derived from an EMBL/GenBank/DDBJ whole genome shotgun (WGS) entry which is preliminary data.</text>
</comment>
<evidence type="ECO:0000256" key="1">
    <source>
        <dbReference type="ARBA" id="ARBA00022737"/>
    </source>
</evidence>
<proteinExistence type="predicted"/>
<dbReference type="Pfam" id="PF25053">
    <property type="entry name" value="DUF7791"/>
    <property type="match status" value="1"/>
</dbReference>
<feature type="repeat" description="ANK" evidence="2">
    <location>
        <begin position="760"/>
        <end position="805"/>
    </location>
</feature>
<feature type="domain" description="Nephrocystin 3-like N-terminal" evidence="3">
    <location>
        <begin position="239"/>
        <end position="408"/>
    </location>
</feature>
<dbReference type="InterPro" id="IPR056884">
    <property type="entry name" value="NPHP3-like_N"/>
</dbReference>
<dbReference type="PANTHER" id="PTHR10039">
    <property type="entry name" value="AMELOGENIN"/>
    <property type="match status" value="1"/>
</dbReference>
<dbReference type="EMBL" id="PQXM01000545">
    <property type="protein sequence ID" value="TGO71645.1"/>
    <property type="molecule type" value="Genomic_DNA"/>
</dbReference>
<dbReference type="InterPro" id="IPR036770">
    <property type="entry name" value="Ankyrin_rpt-contain_sf"/>
</dbReference>
<sequence>MLDPLSALSLAATIFQFVDFGSKVISTATELHHSSEGALANNLKLSTIISDLSSISSDLSARSSAQGKHSYNKDELALIDLASQCKELSDKLLHDLDGLNIKKAHTKWASARQAMRSFPFGVRFHVSDRYPSGILIKANYALRFSDKHSAMSIALIGLQRSQDRTESNIMGYLSGLRDDLFTLSQDNRNHERTKAVLWNKLSHHIGNGNTLATARAVLEKFKYEGMGRRISNVVEAHNGTFDWIFDPQTTGFLQWLRDGIHIYWINGNAGSGKSTLMKYFVGNDIVKTALLDWAGTKPLFMGNYFFWYAGNELEKSQKAFYYLYFTTSWENVPRWASPHHSGINMDGSWSRNELLDALEKLTKKQLWPGRFAFFIDGVDEYMGDPAEIARLLKAFATSADVKLIVSSRPWIEIETFIDPIPGQSLPLQYFTRADIQRYTCDLITNHPDFRIIKIDKCYWNLIEQISSKSSGVFLWVVLAVREILKGLTNQDTISELEARLEDIPPGLEEVFDRILNTIEKCYRHQTSQIIQMCLSSPTKGMWPVITFAFLDEEKNNPDYALLAKLNPWPVDHYNREQYITRKRVIARCRDFMYFTGCWTCSPLPQVFTMFLHRTVEEFFLRPAMQKLLLEWTKHPFNPHLSLCRSFIMHLKVFPPAAETTLHSAHPSNCDIHLTSIISSFLRHVKKQDLCYNTTLSALIKEVDQIVTCRSSSNDFKTLLMMGYQRRWKRGWILALCVRHRILEYARQKLQENSTLANNLDGCYPLHIALSRNTISSFNDPYDADDMVTMVKVLLEAGADPNQPSIMPFDPMRDTTLDPLSQMEKTLINGTWAAFIQLWFEEQIEFGIHVSGKIRTEIFRLLLNYGADLSVKIIVRQEERGVTKSLMHYSLSEYLEKALPDSAECYRLLLERIKENESRNKRCEMPRWQTNLLRALGYISGAETEILDLILMNLVVICLELLQRYV</sequence>
<gene>
    <name evidence="5" type="ORF">BELL_0547g00040</name>
</gene>
<evidence type="ECO:0000259" key="3">
    <source>
        <dbReference type="Pfam" id="PF24883"/>
    </source>
</evidence>